<reference evidence="3" key="3">
    <citation type="submission" date="2025-09" db="UniProtKB">
        <authorList>
            <consortium name="Ensembl"/>
        </authorList>
    </citation>
    <scope>IDENTIFICATION</scope>
</reference>
<dbReference type="PANTHER" id="PTHR45901">
    <property type="entry name" value="PROTEIN CBG12474"/>
    <property type="match status" value="1"/>
</dbReference>
<reference evidence="3" key="2">
    <citation type="submission" date="2025-08" db="UniProtKB">
        <authorList>
            <consortium name="Ensembl"/>
        </authorList>
    </citation>
    <scope>IDENTIFICATION</scope>
</reference>
<sequence length="148" mass="16817">MVKYTVEVFTGDAFTAGNAKAVFIKLIGTKGSSEPQILDPFTGMPGCSVSFFTLTVSCKESLGPFFLVQLELKALELEDHWFCSKVIVTDPEGRQRLFPCYQWLSPKKKTILREATGLWLPYMQCAIPEYTGSKPQNNDFRRTRDWFS</sequence>
<evidence type="ECO:0000259" key="2">
    <source>
        <dbReference type="PROSITE" id="PS50095"/>
    </source>
</evidence>
<name>A0AAR2JI44_PYGNA</name>
<evidence type="ECO:0000256" key="1">
    <source>
        <dbReference type="PROSITE-ProRule" id="PRU00152"/>
    </source>
</evidence>
<dbReference type="AlphaFoldDB" id="A0AAR2JI44"/>
<dbReference type="PROSITE" id="PS50095">
    <property type="entry name" value="PLAT"/>
    <property type="match status" value="1"/>
</dbReference>
<proteinExistence type="predicted"/>
<dbReference type="InterPro" id="IPR036392">
    <property type="entry name" value="PLAT/LH2_dom_sf"/>
</dbReference>
<dbReference type="Gene3D" id="2.60.60.20">
    <property type="entry name" value="PLAT/LH2 domain"/>
    <property type="match status" value="1"/>
</dbReference>
<protein>
    <recommendedName>
        <fullName evidence="2">PLAT domain-containing protein</fullName>
    </recommendedName>
</protein>
<feature type="domain" description="PLAT" evidence="2">
    <location>
        <begin position="2"/>
        <end position="118"/>
    </location>
</feature>
<evidence type="ECO:0000313" key="4">
    <source>
        <dbReference type="Proteomes" id="UP001501920"/>
    </source>
</evidence>
<reference evidence="3 4" key="1">
    <citation type="submission" date="2020-10" db="EMBL/GenBank/DDBJ databases">
        <title>Pygocentrus nattereri (red-bellied piranha) genome, fPygNat1, primary haplotype.</title>
        <authorList>
            <person name="Myers G."/>
            <person name="Meyer A."/>
            <person name="Karagic N."/>
            <person name="Pippel M."/>
            <person name="Winkler S."/>
            <person name="Tracey A."/>
            <person name="Wood J."/>
            <person name="Formenti G."/>
            <person name="Howe K."/>
            <person name="Fedrigo O."/>
            <person name="Jarvis E.D."/>
        </authorList>
    </citation>
    <scope>NUCLEOTIDE SEQUENCE [LARGE SCALE GENOMIC DNA]</scope>
</reference>
<dbReference type="InterPro" id="IPR001024">
    <property type="entry name" value="PLAT/LH2_dom"/>
</dbReference>
<dbReference type="SMART" id="SM00308">
    <property type="entry name" value="LH2"/>
    <property type="match status" value="1"/>
</dbReference>
<keyword evidence="4" id="KW-1185">Reference proteome</keyword>
<dbReference type="Ensembl" id="ENSPNAT00000078091.1">
    <property type="protein sequence ID" value="ENSPNAP00000049531.1"/>
    <property type="gene ID" value="ENSPNAG00000037000.1"/>
</dbReference>
<accession>A0AAR2JI44</accession>
<dbReference type="InterPro" id="IPR052970">
    <property type="entry name" value="Inner_ear_hair_cell_LOXHD"/>
</dbReference>
<comment type="caution">
    <text evidence="1">Lacks conserved residue(s) required for the propagation of feature annotation.</text>
</comment>
<evidence type="ECO:0000313" key="3">
    <source>
        <dbReference type="Ensembl" id="ENSPNAP00000049531.1"/>
    </source>
</evidence>
<dbReference type="Pfam" id="PF01477">
    <property type="entry name" value="PLAT"/>
    <property type="match status" value="1"/>
</dbReference>
<dbReference type="GeneTree" id="ENSGT00940000178012"/>
<dbReference type="PANTHER" id="PTHR45901:SF3">
    <property type="entry name" value="LIPOXYGENASE HOMOLOGY DOMAIN-CONTAINING PROTEIN 1"/>
    <property type="match status" value="1"/>
</dbReference>
<organism evidence="3 4">
    <name type="scientific">Pygocentrus nattereri</name>
    <name type="common">Red-bellied piranha</name>
    <dbReference type="NCBI Taxonomy" id="42514"/>
    <lineage>
        <taxon>Eukaryota</taxon>
        <taxon>Metazoa</taxon>
        <taxon>Chordata</taxon>
        <taxon>Craniata</taxon>
        <taxon>Vertebrata</taxon>
        <taxon>Euteleostomi</taxon>
        <taxon>Actinopterygii</taxon>
        <taxon>Neopterygii</taxon>
        <taxon>Teleostei</taxon>
        <taxon>Ostariophysi</taxon>
        <taxon>Characiformes</taxon>
        <taxon>Characoidei</taxon>
        <taxon>Pygocentrus</taxon>
    </lineage>
</organism>
<dbReference type="Proteomes" id="UP001501920">
    <property type="component" value="Chromosome 5"/>
</dbReference>
<dbReference type="SUPFAM" id="SSF49723">
    <property type="entry name" value="Lipase/lipooxygenase domain (PLAT/LH2 domain)"/>
    <property type="match status" value="1"/>
</dbReference>